<dbReference type="Pfam" id="PF13338">
    <property type="entry name" value="AbiEi_4"/>
    <property type="match status" value="1"/>
</dbReference>
<gene>
    <name evidence="2" type="ordered locus">AMIS_71590</name>
</gene>
<sequence>MTRHIDEISRHQRGILTRAQALASGMSPDHLRRLYTSGGWQRLHRGVYATFSGPVARPALRWAAVLAAGRGAMLSHRSAAEEAGLADDTPGPIHVLIPDERRVRPSAGLVVHRAKGTATRLDPVRLPPQTRVEDTVLDMASAARSEEEAMAWIAAACGRRLTTPARIAKALSDRPRLLRRRDLTVLLGEAGAGVGSVLEWRYLRDVERAHALPPGARQQRRPRPGGSWYDDVHYLEHGVRVELDGLAAHPPEGRRRNFRRDHAGVRSGERVLRYGSLDIGEDPCGVAAQVAGVLRSRGWRGVPRQCGAACRLDLHEAAA</sequence>
<keyword evidence="3" id="KW-1185">Reference proteome</keyword>
<evidence type="ECO:0000259" key="1">
    <source>
        <dbReference type="Pfam" id="PF13338"/>
    </source>
</evidence>
<dbReference type="RefSeq" id="WP_014447264.1">
    <property type="nucleotide sequence ID" value="NC_017093.1"/>
</dbReference>
<reference evidence="2 3" key="1">
    <citation type="submission" date="2012-02" db="EMBL/GenBank/DDBJ databases">
        <title>Complete genome sequence of Actinoplanes missouriensis 431 (= NBRC 102363).</title>
        <authorList>
            <person name="Ohnishi Y."/>
            <person name="Ishikawa J."/>
            <person name="Sekine M."/>
            <person name="Hosoyama A."/>
            <person name="Harada T."/>
            <person name="Narita H."/>
            <person name="Hata T."/>
            <person name="Konno Y."/>
            <person name="Tutikane K."/>
            <person name="Fujita N."/>
            <person name="Horinouchi S."/>
            <person name="Hayakawa M."/>
        </authorList>
    </citation>
    <scope>NUCLEOTIDE SEQUENCE [LARGE SCALE GENOMIC DNA]</scope>
    <source>
        <strain evidence="3">ATCC 14538 / DSM 43046 / CBS 188.64 / JCM 3121 / NBRC 102363 / NCIMB 12654 / NRRL B-3342 / UNCC 431</strain>
    </source>
</reference>
<dbReference type="KEGG" id="ams:AMIS_71590"/>
<dbReference type="AlphaFoldDB" id="I0HH92"/>
<proteinExistence type="predicted"/>
<dbReference type="Proteomes" id="UP000007882">
    <property type="component" value="Chromosome"/>
</dbReference>
<dbReference type="HOGENOM" id="CLU_052626_3_0_11"/>
<protein>
    <recommendedName>
        <fullName evidence="1">AbiEi antitoxin N-terminal domain-containing protein</fullName>
    </recommendedName>
</protein>
<dbReference type="OrthoDB" id="5143202at2"/>
<feature type="domain" description="AbiEi antitoxin N-terminal" evidence="1">
    <location>
        <begin position="7"/>
        <end position="49"/>
    </location>
</feature>
<evidence type="ECO:0000313" key="3">
    <source>
        <dbReference type="Proteomes" id="UP000007882"/>
    </source>
</evidence>
<evidence type="ECO:0000313" key="2">
    <source>
        <dbReference type="EMBL" id="BAL92379.1"/>
    </source>
</evidence>
<name>I0HH92_ACTM4</name>
<dbReference type="PATRIC" id="fig|512565.3.peg.7166"/>
<dbReference type="STRING" id="512565.AMIS_71590"/>
<dbReference type="eggNOG" id="COG5340">
    <property type="taxonomic scope" value="Bacteria"/>
</dbReference>
<accession>I0HH92</accession>
<organism evidence="2 3">
    <name type="scientific">Actinoplanes missouriensis (strain ATCC 14538 / DSM 43046 / CBS 188.64 / JCM 3121 / NBRC 102363 / NCIMB 12654 / NRRL B-3342 / UNCC 431)</name>
    <dbReference type="NCBI Taxonomy" id="512565"/>
    <lineage>
        <taxon>Bacteria</taxon>
        <taxon>Bacillati</taxon>
        <taxon>Actinomycetota</taxon>
        <taxon>Actinomycetes</taxon>
        <taxon>Micromonosporales</taxon>
        <taxon>Micromonosporaceae</taxon>
        <taxon>Actinoplanes</taxon>
    </lineage>
</organism>
<dbReference type="EMBL" id="AP012319">
    <property type="protein sequence ID" value="BAL92379.1"/>
    <property type="molecule type" value="Genomic_DNA"/>
</dbReference>
<dbReference type="InterPro" id="IPR025159">
    <property type="entry name" value="AbiEi_N"/>
</dbReference>